<dbReference type="PANTHER" id="PTHR28005">
    <property type="entry name" value="AUTOPHAGY-RELATED PROTEIN 17"/>
    <property type="match status" value="1"/>
</dbReference>
<dbReference type="Proteomes" id="UP000714275">
    <property type="component" value="Unassembled WGS sequence"/>
</dbReference>
<dbReference type="GO" id="GO:0060090">
    <property type="term" value="F:molecular adaptor activity"/>
    <property type="evidence" value="ECO:0007669"/>
    <property type="project" value="TreeGrafter"/>
</dbReference>
<feature type="domain" description="Autophagy protein ATG17-like" evidence="8">
    <location>
        <begin position="26"/>
        <end position="427"/>
    </location>
</feature>
<dbReference type="OrthoDB" id="1937984at2759"/>
<dbReference type="GO" id="GO:0030295">
    <property type="term" value="F:protein kinase activator activity"/>
    <property type="evidence" value="ECO:0007669"/>
    <property type="project" value="TreeGrafter"/>
</dbReference>
<evidence type="ECO:0000256" key="7">
    <source>
        <dbReference type="SAM" id="Coils"/>
    </source>
</evidence>
<keyword evidence="4 6" id="KW-0072">Autophagy</keyword>
<evidence type="ECO:0000256" key="1">
    <source>
        <dbReference type="ARBA" id="ARBA00006259"/>
    </source>
</evidence>
<evidence type="ECO:0000256" key="2">
    <source>
        <dbReference type="ARBA" id="ARBA00013806"/>
    </source>
</evidence>
<proteinExistence type="inferred from homology"/>
<dbReference type="GO" id="GO:0000045">
    <property type="term" value="P:autophagosome assembly"/>
    <property type="evidence" value="ECO:0007669"/>
    <property type="project" value="TreeGrafter"/>
</dbReference>
<evidence type="ECO:0000256" key="5">
    <source>
        <dbReference type="ARBA" id="ARBA00023136"/>
    </source>
</evidence>
<dbReference type="PANTHER" id="PTHR28005:SF1">
    <property type="entry name" value="AUTOPHAGY-RELATED PROTEIN 17"/>
    <property type="match status" value="1"/>
</dbReference>
<keyword evidence="10" id="KW-1185">Reference proteome</keyword>
<evidence type="ECO:0000256" key="3">
    <source>
        <dbReference type="ARBA" id="ARBA00022490"/>
    </source>
</evidence>
<accession>A0A9P6ZYY8</accession>
<organism evidence="9 10">
    <name type="scientific">Suillus placidus</name>
    <dbReference type="NCBI Taxonomy" id="48579"/>
    <lineage>
        <taxon>Eukaryota</taxon>
        <taxon>Fungi</taxon>
        <taxon>Dikarya</taxon>
        <taxon>Basidiomycota</taxon>
        <taxon>Agaricomycotina</taxon>
        <taxon>Agaricomycetes</taxon>
        <taxon>Agaricomycetidae</taxon>
        <taxon>Boletales</taxon>
        <taxon>Suillineae</taxon>
        <taxon>Suillaceae</taxon>
        <taxon>Suillus</taxon>
    </lineage>
</organism>
<dbReference type="GO" id="GO:0034727">
    <property type="term" value="P:piecemeal microautophagy of the nucleus"/>
    <property type="evidence" value="ECO:0007669"/>
    <property type="project" value="TreeGrafter"/>
</dbReference>
<comment type="subcellular location">
    <subcellularLocation>
        <location evidence="6">Cytoplasm</location>
    </subcellularLocation>
    <subcellularLocation>
        <location evidence="6">Preautophagosomal structure membrane</location>
        <topology evidence="6">Peripheral membrane protein</topology>
    </subcellularLocation>
</comment>
<sequence>MASPPPGQQTEQPHLVSLVLQSKKALQHGQQLCSKANSLSNASAQCSVDVLTLDAKVKWITEAVLEQLKLAANVAKSIEHKRAQLDKQVKGWDVVRSQRTEALDNILESLGAQLVPPGFHQTSSGSSLFGSQHSIDGKNGNAVFNAQQSPSATVRDNPFDRHSKNADRTKWKTLRDFVDESAIENVLDTLESDRIRLDDIMASTYDYPETLSAAISSICESLPSSSNVPSIEDILNAQQQPSELMARHLSSLTSHYEQMADALKESEAGEIFGEEDLQDMNRDTEELPSIMAELEEQALSIEDTHQQLVTAKTAAQERLATQSMTLDNLDELGEIMSDMLQKQQDVENECQELLDGLQERLLIVEDLHHRFIQYQTSFKKLLVEIGRRRHYKEAVEKVVEGMILQLKTMTEEERWVREHFNAEHGQHIPEDICLCIENPPTRWEVVPREGDVRESLPEVASDLLTQAEEKLAAVDVSSAGTESV</sequence>
<dbReference type="Pfam" id="PF04108">
    <property type="entry name" value="ATG17_like"/>
    <property type="match status" value="1"/>
</dbReference>
<evidence type="ECO:0000256" key="4">
    <source>
        <dbReference type="ARBA" id="ARBA00023006"/>
    </source>
</evidence>
<evidence type="ECO:0000313" key="10">
    <source>
        <dbReference type="Proteomes" id="UP000714275"/>
    </source>
</evidence>
<evidence type="ECO:0000256" key="6">
    <source>
        <dbReference type="RuleBase" id="RU368080"/>
    </source>
</evidence>
<dbReference type="EMBL" id="JABBWD010000013">
    <property type="protein sequence ID" value="KAG1779181.1"/>
    <property type="molecule type" value="Genomic_DNA"/>
</dbReference>
<feature type="coiled-coil region" evidence="7">
    <location>
        <begin position="291"/>
        <end position="360"/>
    </location>
</feature>
<gene>
    <name evidence="9" type="ORF">EV702DRAFT_125358</name>
</gene>
<comment type="function">
    <text evidence="6">Autophagy-specific protein that functions in response to autophagy-inducing signals as a scaffold to recruit other ATG proteins to organize preautophagosomal structure (PAS) formation. Modulates the timing and magnitude of the autophagy response, such as the size of the sequestering vesicles. Plays particularly a role in pexophagy and nucleophagy.</text>
</comment>
<comment type="similarity">
    <text evidence="1 6">Belongs to the ATG17 family.</text>
</comment>
<dbReference type="AlphaFoldDB" id="A0A9P6ZYY8"/>
<keyword evidence="5" id="KW-0472">Membrane</keyword>
<name>A0A9P6ZYY8_9AGAM</name>
<dbReference type="GO" id="GO:0034045">
    <property type="term" value="C:phagophore assembly site membrane"/>
    <property type="evidence" value="ECO:0007669"/>
    <property type="project" value="UniProtKB-SubCell"/>
</dbReference>
<dbReference type="InterPro" id="IPR045326">
    <property type="entry name" value="ATG17-like_dom"/>
</dbReference>
<dbReference type="GO" id="GO:1990316">
    <property type="term" value="C:Atg1/ULK1 kinase complex"/>
    <property type="evidence" value="ECO:0007669"/>
    <property type="project" value="TreeGrafter"/>
</dbReference>
<evidence type="ECO:0000259" key="8">
    <source>
        <dbReference type="Pfam" id="PF04108"/>
    </source>
</evidence>
<evidence type="ECO:0000313" key="9">
    <source>
        <dbReference type="EMBL" id="KAG1779181.1"/>
    </source>
</evidence>
<keyword evidence="3 6" id="KW-0963">Cytoplasm</keyword>
<dbReference type="GO" id="GO:0000422">
    <property type="term" value="P:autophagy of mitochondrion"/>
    <property type="evidence" value="ECO:0007669"/>
    <property type="project" value="TreeGrafter"/>
</dbReference>
<comment type="caution">
    <text evidence="9">The sequence shown here is derived from an EMBL/GenBank/DDBJ whole genome shotgun (WGS) entry which is preliminary data.</text>
</comment>
<reference evidence="9" key="1">
    <citation type="journal article" date="2020" name="New Phytol.">
        <title>Comparative genomics reveals dynamic genome evolution in host specialist ectomycorrhizal fungi.</title>
        <authorList>
            <person name="Lofgren L.A."/>
            <person name="Nguyen N.H."/>
            <person name="Vilgalys R."/>
            <person name="Ruytinx J."/>
            <person name="Liao H.L."/>
            <person name="Branco S."/>
            <person name="Kuo A."/>
            <person name="LaButti K."/>
            <person name="Lipzen A."/>
            <person name="Andreopoulos W."/>
            <person name="Pangilinan J."/>
            <person name="Riley R."/>
            <person name="Hundley H."/>
            <person name="Na H."/>
            <person name="Barry K."/>
            <person name="Grigoriev I.V."/>
            <person name="Stajich J.E."/>
            <person name="Kennedy P.G."/>
        </authorList>
    </citation>
    <scope>NUCLEOTIDE SEQUENCE</scope>
    <source>
        <strain evidence="9">DOB743</strain>
    </source>
</reference>
<keyword evidence="7" id="KW-0175">Coiled coil</keyword>
<protein>
    <recommendedName>
        <fullName evidence="2 6">Autophagy-related protein 17</fullName>
    </recommendedName>
</protein>
<dbReference type="InterPro" id="IPR007240">
    <property type="entry name" value="Atg17"/>
</dbReference>